<organism evidence="3 4">
    <name type="scientific">Apostasia shenzhenica</name>
    <dbReference type="NCBI Taxonomy" id="1088818"/>
    <lineage>
        <taxon>Eukaryota</taxon>
        <taxon>Viridiplantae</taxon>
        <taxon>Streptophyta</taxon>
        <taxon>Embryophyta</taxon>
        <taxon>Tracheophyta</taxon>
        <taxon>Spermatophyta</taxon>
        <taxon>Magnoliopsida</taxon>
        <taxon>Liliopsida</taxon>
        <taxon>Asparagales</taxon>
        <taxon>Orchidaceae</taxon>
        <taxon>Apostasioideae</taxon>
        <taxon>Apostasia</taxon>
    </lineage>
</organism>
<evidence type="ECO:0000256" key="1">
    <source>
        <dbReference type="ARBA" id="ARBA00022737"/>
    </source>
</evidence>
<dbReference type="STRING" id="1088818.A0A2I0AI70"/>
<dbReference type="InterPro" id="IPR001810">
    <property type="entry name" value="F-box_dom"/>
</dbReference>
<dbReference type="OrthoDB" id="6482909at2759"/>
<dbReference type="PANTHER" id="PTHR31672:SF12">
    <property type="entry name" value="F-BOX DOMAIN-CONTAINING PROTEIN"/>
    <property type="match status" value="1"/>
</dbReference>
<sequence length="465" mass="53386">MCIGHILVYLKSVIDFNSFLFFYIASMVVDLGNQQFKAFLLAYNVLCRCSSFDSYGNSIEDGYSGSLVVEKAEILNMLELYENKKARNDISARLFPMQNLIGTMEKDIWKEFPEVLFEAVIARLPIAAIFRFRSVCQKWNSMLASSSFVQHFAEVRRMNPWFCAIVHDVADHFNSVSGGAMYDPSQKRWHRPSLPLIRWKKTITAVTSAGGLVCLSDVNHKHFYICNPLIKSVKVLPPRSARMRFRVLVGMVLSENRTGYSSYKVVWLGCNGYHAIYDSTKKSWKYQWSLPESIKTPLSLNFRSQTVCIDTIIYFMQANPDGILTYDVATGVWKQFIIPLPVFISDYFLAVCEGKVMLVGLLSKNAATCVCIWELQKMTLLWKEVDRMPNILCLEFYGKHVKMMCMGNQGMLMLSLRSRKINLYITYDLRKREWQKVPNFPLPLDGRKQWLSCGAAFYPCPAALP</sequence>
<dbReference type="Proteomes" id="UP000236161">
    <property type="component" value="Unassembled WGS sequence"/>
</dbReference>
<gene>
    <name evidence="3" type="primary">FBX6</name>
    <name evidence="3" type="ORF">AXF42_Ash003890</name>
</gene>
<dbReference type="InterPro" id="IPR050796">
    <property type="entry name" value="SCF_F-box_component"/>
</dbReference>
<dbReference type="SUPFAM" id="SSF50965">
    <property type="entry name" value="Galactose oxidase, central domain"/>
    <property type="match status" value="1"/>
</dbReference>
<dbReference type="InterPro" id="IPR015915">
    <property type="entry name" value="Kelch-typ_b-propeller"/>
</dbReference>
<protein>
    <submittedName>
        <fullName evidence="3">F-box only protein 6</fullName>
    </submittedName>
</protein>
<reference evidence="3 4" key="1">
    <citation type="journal article" date="2017" name="Nature">
        <title>The Apostasia genome and the evolution of orchids.</title>
        <authorList>
            <person name="Zhang G.Q."/>
            <person name="Liu K.W."/>
            <person name="Li Z."/>
            <person name="Lohaus R."/>
            <person name="Hsiao Y.Y."/>
            <person name="Niu S.C."/>
            <person name="Wang J.Y."/>
            <person name="Lin Y.C."/>
            <person name="Xu Q."/>
            <person name="Chen L.J."/>
            <person name="Yoshida K."/>
            <person name="Fujiwara S."/>
            <person name="Wang Z.W."/>
            <person name="Zhang Y.Q."/>
            <person name="Mitsuda N."/>
            <person name="Wang M."/>
            <person name="Liu G.H."/>
            <person name="Pecoraro L."/>
            <person name="Huang H.X."/>
            <person name="Xiao X.J."/>
            <person name="Lin M."/>
            <person name="Wu X.Y."/>
            <person name="Wu W.L."/>
            <person name="Chen Y.Y."/>
            <person name="Chang S.B."/>
            <person name="Sakamoto S."/>
            <person name="Ohme-Takagi M."/>
            <person name="Yagi M."/>
            <person name="Zeng S.J."/>
            <person name="Shen C.Y."/>
            <person name="Yeh C.M."/>
            <person name="Luo Y.B."/>
            <person name="Tsai W.C."/>
            <person name="Van de Peer Y."/>
            <person name="Liu Z.J."/>
        </authorList>
    </citation>
    <scope>NUCLEOTIDE SEQUENCE [LARGE SCALE GENOMIC DNA]</scope>
    <source>
        <strain evidence="4">cv. Shenzhen</strain>
        <tissue evidence="3">Stem</tissue>
    </source>
</reference>
<dbReference type="EMBL" id="KZ451980">
    <property type="protein sequence ID" value="PKA55253.1"/>
    <property type="molecule type" value="Genomic_DNA"/>
</dbReference>
<keyword evidence="4" id="KW-1185">Reference proteome</keyword>
<keyword evidence="1" id="KW-0677">Repeat</keyword>
<dbReference type="PANTHER" id="PTHR31672">
    <property type="entry name" value="BNACNNG10540D PROTEIN"/>
    <property type="match status" value="1"/>
</dbReference>
<dbReference type="InterPro" id="IPR036047">
    <property type="entry name" value="F-box-like_dom_sf"/>
</dbReference>
<evidence type="ECO:0000313" key="3">
    <source>
        <dbReference type="EMBL" id="PKA55253.1"/>
    </source>
</evidence>
<evidence type="ECO:0000259" key="2">
    <source>
        <dbReference type="SMART" id="SM00256"/>
    </source>
</evidence>
<dbReference type="AlphaFoldDB" id="A0A2I0AI70"/>
<feature type="domain" description="F-box" evidence="2">
    <location>
        <begin position="112"/>
        <end position="152"/>
    </location>
</feature>
<dbReference type="InterPro" id="IPR056592">
    <property type="entry name" value="Beta-prop_At3g26010-like"/>
</dbReference>
<dbReference type="CDD" id="cd22157">
    <property type="entry name" value="F-box_AtFBW1-like"/>
    <property type="match status" value="1"/>
</dbReference>
<dbReference type="FunFam" id="1.20.1280.50:FF:000008">
    <property type="entry name" value="F-box only protein 6"/>
    <property type="match status" value="1"/>
</dbReference>
<dbReference type="SUPFAM" id="SSF81383">
    <property type="entry name" value="F-box domain"/>
    <property type="match status" value="1"/>
</dbReference>
<dbReference type="Gene3D" id="2.120.10.80">
    <property type="entry name" value="Kelch-type beta propeller"/>
    <property type="match status" value="1"/>
</dbReference>
<evidence type="ECO:0000313" key="4">
    <source>
        <dbReference type="Proteomes" id="UP000236161"/>
    </source>
</evidence>
<dbReference type="InterPro" id="IPR011043">
    <property type="entry name" value="Gal_Oxase/kelch_b-propeller"/>
</dbReference>
<dbReference type="SMART" id="SM00256">
    <property type="entry name" value="FBOX"/>
    <property type="match status" value="1"/>
</dbReference>
<name>A0A2I0AI70_9ASPA</name>
<proteinExistence type="predicted"/>
<dbReference type="FunFam" id="2.120.10.80:FF:000059">
    <property type="entry name" value="F-box only protein 6"/>
    <property type="match status" value="1"/>
</dbReference>
<accession>A0A2I0AI70</accession>
<dbReference type="Pfam" id="PF00646">
    <property type="entry name" value="F-box"/>
    <property type="match status" value="1"/>
</dbReference>
<dbReference type="Pfam" id="PF24750">
    <property type="entry name" value="b-prop_At3g26010-like"/>
    <property type="match status" value="1"/>
</dbReference>